<feature type="compositionally biased region" description="Polar residues" evidence="1">
    <location>
        <begin position="157"/>
        <end position="180"/>
    </location>
</feature>
<evidence type="ECO:0000313" key="3">
    <source>
        <dbReference type="Proteomes" id="UP000014254"/>
    </source>
</evidence>
<name>S2K308_MUCC1</name>
<keyword evidence="3" id="KW-1185">Reference proteome</keyword>
<feature type="region of interest" description="Disordered" evidence="1">
    <location>
        <begin position="307"/>
        <end position="370"/>
    </location>
</feature>
<gene>
    <name evidence="2" type="ORF">HMPREF1544_06576</name>
</gene>
<organism evidence="2 3">
    <name type="scientific">Mucor circinelloides f. circinelloides (strain 1006PhL)</name>
    <name type="common">Mucormycosis agent</name>
    <name type="synonym">Calyptromyces circinelloides</name>
    <dbReference type="NCBI Taxonomy" id="1220926"/>
    <lineage>
        <taxon>Eukaryota</taxon>
        <taxon>Fungi</taxon>
        <taxon>Fungi incertae sedis</taxon>
        <taxon>Mucoromycota</taxon>
        <taxon>Mucoromycotina</taxon>
        <taxon>Mucoromycetes</taxon>
        <taxon>Mucorales</taxon>
        <taxon>Mucorineae</taxon>
        <taxon>Mucoraceae</taxon>
        <taxon>Mucor</taxon>
    </lineage>
</organism>
<feature type="compositionally biased region" description="Low complexity" evidence="1">
    <location>
        <begin position="348"/>
        <end position="370"/>
    </location>
</feature>
<dbReference type="OMA" id="MSHITEN"/>
<feature type="region of interest" description="Disordered" evidence="1">
    <location>
        <begin position="231"/>
        <end position="293"/>
    </location>
</feature>
<feature type="compositionally biased region" description="Low complexity" evidence="1">
    <location>
        <begin position="1"/>
        <end position="12"/>
    </location>
</feature>
<feature type="compositionally biased region" description="Low complexity" evidence="1">
    <location>
        <begin position="251"/>
        <end position="263"/>
    </location>
</feature>
<protein>
    <submittedName>
        <fullName evidence="2">Uncharacterized protein</fullName>
    </submittedName>
</protein>
<feature type="compositionally biased region" description="Polar residues" evidence="1">
    <location>
        <begin position="437"/>
        <end position="451"/>
    </location>
</feature>
<feature type="region of interest" description="Disordered" evidence="1">
    <location>
        <begin position="157"/>
        <end position="182"/>
    </location>
</feature>
<dbReference type="OrthoDB" id="2286688at2759"/>
<dbReference type="EMBL" id="KE123985">
    <property type="protein sequence ID" value="EPB86600.1"/>
    <property type="molecule type" value="Genomic_DNA"/>
</dbReference>
<sequence length="507" mass="56441">MSNCKKSSSLNKKSCHRKKPKGSFNHTWSASTYKSQLLLQEQSTFNLATASTYIVSTLPIETRIDFYEKKYQLIMESETQLASWIKEAKEKDPPPLPPKPTIPIPTATRSRLPDFLFASLSTRPKRKSQIQFDFIAPSSPTAKSSISTFLRRASDTLTTSYSKQPSSKRSIPSTTPQNQYNNRFSLTSSLNRLSLSRNSCNNMILSEETSCPPTTTNNEIKSFTTAKSKCKRFSTPLSTHSQTMPPPLPLPLQQRRQLQQAHPQPQPKKTLKSFADSAVAKKRPQSSILPQSSSSIFLERLRSRSPISDKSAKSCQQQPNILSQASTTHYNSNSSIGTMDEDTPPSSPSSTDSISTPPHTPNTNTNNNNSSHHLLYYQQQQRIKRKSQELFFASAIPVATAAEPKPKPCLAMMSHITENRILEQQEDMPSLTEADIHSNNNECSPASSPTAINAPLNGGDYSVTTTKSLEKQQVKKKRASLSITPSLSTIRLLSQKSQFLRRQSMLA</sequence>
<dbReference type="InParanoid" id="S2K308"/>
<feature type="region of interest" description="Disordered" evidence="1">
    <location>
        <begin position="1"/>
        <end position="23"/>
    </location>
</feature>
<dbReference type="VEuPathDB" id="FungiDB:HMPREF1544_06576"/>
<evidence type="ECO:0000256" key="1">
    <source>
        <dbReference type="SAM" id="MobiDB-lite"/>
    </source>
</evidence>
<accession>S2K308</accession>
<reference evidence="3" key="1">
    <citation type="submission" date="2013-05" db="EMBL/GenBank/DDBJ databases">
        <title>The Genome sequence of Mucor circinelloides f. circinelloides 1006PhL.</title>
        <authorList>
            <consortium name="The Broad Institute Genomics Platform"/>
            <person name="Cuomo C."/>
            <person name="Earl A."/>
            <person name="Findley K."/>
            <person name="Lee S.C."/>
            <person name="Walker B."/>
            <person name="Young S."/>
            <person name="Zeng Q."/>
            <person name="Gargeya S."/>
            <person name="Fitzgerald M."/>
            <person name="Haas B."/>
            <person name="Abouelleil A."/>
            <person name="Allen A.W."/>
            <person name="Alvarado L."/>
            <person name="Arachchi H.M."/>
            <person name="Berlin A.M."/>
            <person name="Chapman S.B."/>
            <person name="Gainer-Dewar J."/>
            <person name="Goldberg J."/>
            <person name="Griggs A."/>
            <person name="Gujja S."/>
            <person name="Hansen M."/>
            <person name="Howarth C."/>
            <person name="Imamovic A."/>
            <person name="Ireland A."/>
            <person name="Larimer J."/>
            <person name="McCowan C."/>
            <person name="Murphy C."/>
            <person name="Pearson M."/>
            <person name="Poon T.W."/>
            <person name="Priest M."/>
            <person name="Roberts A."/>
            <person name="Saif S."/>
            <person name="Shea T."/>
            <person name="Sisk P."/>
            <person name="Sykes S."/>
            <person name="Wortman J."/>
            <person name="Nusbaum C."/>
            <person name="Birren B."/>
        </authorList>
    </citation>
    <scope>NUCLEOTIDE SEQUENCE [LARGE SCALE GENOMIC DNA]</scope>
    <source>
        <strain evidence="3">1006PhL</strain>
    </source>
</reference>
<feature type="compositionally biased region" description="Polar residues" evidence="1">
    <location>
        <begin position="307"/>
        <end position="337"/>
    </location>
</feature>
<feature type="region of interest" description="Disordered" evidence="1">
    <location>
        <begin position="435"/>
        <end position="459"/>
    </location>
</feature>
<proteinExistence type="predicted"/>
<dbReference type="eggNOG" id="ENOG502R9S1">
    <property type="taxonomic scope" value="Eukaryota"/>
</dbReference>
<dbReference type="Proteomes" id="UP000014254">
    <property type="component" value="Unassembled WGS sequence"/>
</dbReference>
<evidence type="ECO:0000313" key="2">
    <source>
        <dbReference type="EMBL" id="EPB86600.1"/>
    </source>
</evidence>
<dbReference type="AlphaFoldDB" id="S2K308"/>